<evidence type="ECO:0000256" key="9">
    <source>
        <dbReference type="ARBA" id="ARBA00022777"/>
    </source>
</evidence>
<evidence type="ECO:0000256" key="7">
    <source>
        <dbReference type="ARBA" id="ARBA00022679"/>
    </source>
</evidence>
<dbReference type="Proteomes" id="UP000006034">
    <property type="component" value="Unassembled WGS sequence"/>
</dbReference>
<dbReference type="InterPro" id="IPR008145">
    <property type="entry name" value="GK/Ca_channel_bsu"/>
</dbReference>
<evidence type="ECO:0000256" key="6">
    <source>
        <dbReference type="ARBA" id="ARBA00022490"/>
    </source>
</evidence>
<dbReference type="GO" id="GO:0005829">
    <property type="term" value="C:cytosol"/>
    <property type="evidence" value="ECO:0007669"/>
    <property type="project" value="TreeGrafter"/>
</dbReference>
<dbReference type="eggNOG" id="COG0194">
    <property type="taxonomic scope" value="Bacteria"/>
</dbReference>
<dbReference type="RefSeq" id="WP_005028798.1">
    <property type="nucleotide sequence ID" value="NZ_KE150238.1"/>
</dbReference>
<dbReference type="PANTHER" id="PTHR23117:SF13">
    <property type="entry name" value="GUANYLATE KINASE"/>
    <property type="match status" value="1"/>
</dbReference>
<dbReference type="PROSITE" id="PS50052">
    <property type="entry name" value="GUANYLATE_KINASE_2"/>
    <property type="match status" value="1"/>
</dbReference>
<comment type="catalytic activity">
    <reaction evidence="12 13">
        <text>GMP + ATP = GDP + ADP</text>
        <dbReference type="Rhea" id="RHEA:20780"/>
        <dbReference type="ChEBI" id="CHEBI:30616"/>
        <dbReference type="ChEBI" id="CHEBI:58115"/>
        <dbReference type="ChEBI" id="CHEBI:58189"/>
        <dbReference type="ChEBI" id="CHEBI:456216"/>
        <dbReference type="EC" id="2.7.4.8"/>
    </reaction>
</comment>
<dbReference type="Gene3D" id="3.30.63.10">
    <property type="entry name" value="Guanylate Kinase phosphate binding domain"/>
    <property type="match status" value="1"/>
</dbReference>
<comment type="similarity">
    <text evidence="3 13">Belongs to the guanylate kinase family.</text>
</comment>
<dbReference type="Pfam" id="PF00625">
    <property type="entry name" value="Guanylate_kin"/>
    <property type="match status" value="1"/>
</dbReference>
<dbReference type="FunFam" id="3.30.63.10:FF:000005">
    <property type="entry name" value="Guanylate kinase"/>
    <property type="match status" value="1"/>
</dbReference>
<sequence length="210" mass="23378">MPDTTPTITARSGVLLVVCAPSGTGKTTLIQRLRDEFPNFAYSISCTTRAPRGHETDGKDYHFLSVEEFLRRREAGFFAEWANVHGNYYGTPLAPVLETLKAGQDVLFDIDVQGAAQLHLSLPRGQYVFLLPPSLSELERRLRGRGTDDEASIARRLSNAASEIRQAHWFDAWIVNDNLDKAYDELRAVYLASTLHPAHRPGLANTILEG</sequence>
<dbReference type="GO" id="GO:0005524">
    <property type="term" value="F:ATP binding"/>
    <property type="evidence" value="ECO:0007669"/>
    <property type="project" value="UniProtKB-UniRule"/>
</dbReference>
<proteinExistence type="inferred from homology"/>
<reference evidence="15 16" key="2">
    <citation type="submission" date="2013-04" db="EMBL/GenBank/DDBJ databases">
        <title>The Genome Sequence of Bilophila wadsworthia 3_1_6.</title>
        <authorList>
            <consortium name="The Broad Institute Genomics Platform"/>
            <person name="Earl A."/>
            <person name="Ward D."/>
            <person name="Feldgarden M."/>
            <person name="Gevers D."/>
            <person name="Sibley C."/>
            <person name="Strauss J."/>
            <person name="Allen-Vercoe E."/>
            <person name="Walker B."/>
            <person name="Young S."/>
            <person name="Zeng Q."/>
            <person name="Gargeya S."/>
            <person name="Fitzgerald M."/>
            <person name="Haas B."/>
            <person name="Abouelleil A."/>
            <person name="Allen A.W."/>
            <person name="Alvarado L."/>
            <person name="Arachchi H.M."/>
            <person name="Berlin A.M."/>
            <person name="Chapman S.B."/>
            <person name="Gainer-Dewar J."/>
            <person name="Goldberg J."/>
            <person name="Griggs A."/>
            <person name="Gujja S."/>
            <person name="Hansen M."/>
            <person name="Howarth C."/>
            <person name="Imamovic A."/>
            <person name="Ireland A."/>
            <person name="Larimer J."/>
            <person name="McCowan C."/>
            <person name="Murphy C."/>
            <person name="Pearson M."/>
            <person name="Poon T.W."/>
            <person name="Priest M."/>
            <person name="Roberts A."/>
            <person name="Saif S."/>
            <person name="Shea T."/>
            <person name="Sisk P."/>
            <person name="Sykes S."/>
            <person name="Wortman J."/>
            <person name="Nusbaum C."/>
            <person name="Birren B."/>
        </authorList>
    </citation>
    <scope>NUCLEOTIDE SEQUENCE [LARGE SCALE GENOMIC DNA]</scope>
    <source>
        <strain evidence="15 16">3_1_6</strain>
    </source>
</reference>
<keyword evidence="10 13" id="KW-0067">ATP-binding</keyword>
<evidence type="ECO:0000259" key="14">
    <source>
        <dbReference type="PROSITE" id="PS50052"/>
    </source>
</evidence>
<dbReference type="InterPro" id="IPR027417">
    <property type="entry name" value="P-loop_NTPase"/>
</dbReference>
<evidence type="ECO:0000256" key="8">
    <source>
        <dbReference type="ARBA" id="ARBA00022741"/>
    </source>
</evidence>
<dbReference type="InterPro" id="IPR017665">
    <property type="entry name" value="Guanylate_kinase"/>
</dbReference>
<dbReference type="SUPFAM" id="SSF52540">
    <property type="entry name" value="P-loop containing nucleoside triphosphate hydrolases"/>
    <property type="match status" value="1"/>
</dbReference>
<evidence type="ECO:0000256" key="3">
    <source>
        <dbReference type="ARBA" id="ARBA00005790"/>
    </source>
</evidence>
<dbReference type="Gene3D" id="3.40.50.300">
    <property type="entry name" value="P-loop containing nucleotide triphosphate hydrolases"/>
    <property type="match status" value="2"/>
</dbReference>
<comment type="subcellular location">
    <subcellularLocation>
        <location evidence="2 13">Cytoplasm</location>
    </subcellularLocation>
</comment>
<dbReference type="SMART" id="SM00072">
    <property type="entry name" value="GuKc"/>
    <property type="match status" value="1"/>
</dbReference>
<keyword evidence="8 13" id="KW-0547">Nucleotide-binding</keyword>
<dbReference type="PANTHER" id="PTHR23117">
    <property type="entry name" value="GUANYLATE KINASE-RELATED"/>
    <property type="match status" value="1"/>
</dbReference>
<organism evidence="15 16">
    <name type="scientific">Bilophila wadsworthia (strain 3_1_6)</name>
    <dbReference type="NCBI Taxonomy" id="563192"/>
    <lineage>
        <taxon>Bacteria</taxon>
        <taxon>Pseudomonadati</taxon>
        <taxon>Thermodesulfobacteriota</taxon>
        <taxon>Desulfovibrionia</taxon>
        <taxon>Desulfovibrionales</taxon>
        <taxon>Desulfovibrionaceae</taxon>
        <taxon>Bilophila</taxon>
    </lineage>
</organism>
<dbReference type="AlphaFoldDB" id="E5Y986"/>
<keyword evidence="16" id="KW-1185">Reference proteome</keyword>
<evidence type="ECO:0000256" key="12">
    <source>
        <dbReference type="ARBA" id="ARBA00048594"/>
    </source>
</evidence>
<dbReference type="NCBIfam" id="TIGR03263">
    <property type="entry name" value="guanyl_kin"/>
    <property type="match status" value="1"/>
</dbReference>
<dbReference type="EC" id="2.7.4.8" evidence="4 13"/>
<dbReference type="InterPro" id="IPR008144">
    <property type="entry name" value="Guanylate_kin-like_dom"/>
</dbReference>
<dbReference type="PROSITE" id="PS00856">
    <property type="entry name" value="GUANYLATE_KINASE_1"/>
    <property type="match status" value="1"/>
</dbReference>
<name>E5Y986_BILW3</name>
<evidence type="ECO:0000256" key="4">
    <source>
        <dbReference type="ARBA" id="ARBA00012961"/>
    </source>
</evidence>
<dbReference type="EMBL" id="ADCP02000001">
    <property type="protein sequence ID" value="EFV43440.1"/>
    <property type="molecule type" value="Genomic_DNA"/>
</dbReference>
<dbReference type="InterPro" id="IPR020590">
    <property type="entry name" value="Guanylate_kinase_CS"/>
</dbReference>
<comment type="function">
    <text evidence="1 13">Essential for recycling GMP and indirectly, cGMP.</text>
</comment>
<evidence type="ECO:0000313" key="16">
    <source>
        <dbReference type="Proteomes" id="UP000006034"/>
    </source>
</evidence>
<keyword evidence="9 13" id="KW-0418">Kinase</keyword>
<evidence type="ECO:0000256" key="11">
    <source>
        <dbReference type="ARBA" id="ARBA00030128"/>
    </source>
</evidence>
<evidence type="ECO:0000256" key="10">
    <source>
        <dbReference type="ARBA" id="ARBA00022840"/>
    </source>
</evidence>
<comment type="caution">
    <text evidence="15">The sequence shown here is derived from an EMBL/GenBank/DDBJ whole genome shotgun (WGS) entry which is preliminary data.</text>
</comment>
<reference evidence="15 16" key="1">
    <citation type="submission" date="2010-10" db="EMBL/GenBank/DDBJ databases">
        <authorList>
            <consortium name="The Broad Institute Genome Sequencing Platform"/>
            <person name="Ward D."/>
            <person name="Earl A."/>
            <person name="Feldgarden M."/>
            <person name="Young S.K."/>
            <person name="Gargeya S."/>
            <person name="Zeng Q."/>
            <person name="Alvarado L."/>
            <person name="Berlin A."/>
            <person name="Bochicchio J."/>
            <person name="Chapman S.B."/>
            <person name="Chen Z."/>
            <person name="Freedman E."/>
            <person name="Gellesch M."/>
            <person name="Goldberg J."/>
            <person name="Griggs A."/>
            <person name="Gujja S."/>
            <person name="Heilman E."/>
            <person name="Heiman D."/>
            <person name="Howarth C."/>
            <person name="Mehta T."/>
            <person name="Neiman D."/>
            <person name="Pearson M."/>
            <person name="Roberts A."/>
            <person name="Saif S."/>
            <person name="Shea T."/>
            <person name="Shenoy N."/>
            <person name="Sisk P."/>
            <person name="Stolte C."/>
            <person name="Sykes S."/>
            <person name="White J."/>
            <person name="Yandava C."/>
            <person name="Allen-Vercoe E."/>
            <person name="Sibley C."/>
            <person name="Ambrose C.E."/>
            <person name="Strauss J."/>
            <person name="Daigneault M."/>
            <person name="Haas B."/>
            <person name="Nusbaum C."/>
            <person name="Birren B."/>
        </authorList>
    </citation>
    <scope>NUCLEOTIDE SEQUENCE [LARGE SCALE GENOMIC DNA]</scope>
    <source>
        <strain evidence="15 16">3_1_6</strain>
    </source>
</reference>
<dbReference type="GO" id="GO:0004385">
    <property type="term" value="F:GMP kinase activity"/>
    <property type="evidence" value="ECO:0007669"/>
    <property type="project" value="UniProtKB-UniRule"/>
</dbReference>
<feature type="domain" description="Guanylate kinase-like" evidence="14">
    <location>
        <begin position="13"/>
        <end position="191"/>
    </location>
</feature>
<protein>
    <recommendedName>
        <fullName evidence="5 13">Guanylate kinase</fullName>
        <ecNumber evidence="4 13">2.7.4.8</ecNumber>
    </recommendedName>
    <alternativeName>
        <fullName evidence="11 13">GMP kinase</fullName>
    </alternativeName>
</protein>
<evidence type="ECO:0000256" key="13">
    <source>
        <dbReference type="HAMAP-Rule" id="MF_00328"/>
    </source>
</evidence>
<keyword evidence="6 13" id="KW-0963">Cytoplasm</keyword>
<evidence type="ECO:0000313" key="15">
    <source>
        <dbReference type="EMBL" id="EFV43440.1"/>
    </source>
</evidence>
<gene>
    <name evidence="13" type="primary">gmk</name>
    <name evidence="15" type="ORF">HMPREF0179_02754</name>
</gene>
<dbReference type="CDD" id="cd00071">
    <property type="entry name" value="GMPK"/>
    <property type="match status" value="1"/>
</dbReference>
<feature type="binding site" evidence="13">
    <location>
        <begin position="20"/>
        <end position="27"/>
    </location>
    <ligand>
        <name>ATP</name>
        <dbReference type="ChEBI" id="CHEBI:30616"/>
    </ligand>
</feature>
<accession>E5Y986</accession>
<evidence type="ECO:0000256" key="2">
    <source>
        <dbReference type="ARBA" id="ARBA00004496"/>
    </source>
</evidence>
<dbReference type="HOGENOM" id="CLU_001715_1_2_7"/>
<keyword evidence="7 13" id="KW-0808">Transferase</keyword>
<evidence type="ECO:0000256" key="1">
    <source>
        <dbReference type="ARBA" id="ARBA00003531"/>
    </source>
</evidence>
<dbReference type="HAMAP" id="MF_00328">
    <property type="entry name" value="Guanylate_kinase"/>
    <property type="match status" value="1"/>
</dbReference>
<evidence type="ECO:0000256" key="5">
    <source>
        <dbReference type="ARBA" id="ARBA00016296"/>
    </source>
</evidence>
<dbReference type="GeneID" id="78084850"/>
<dbReference type="OrthoDB" id="9808150at2"/>
<dbReference type="STRING" id="563192.HMPREF0179_02754"/>